<dbReference type="EMBL" id="BGZK01000790">
    <property type="protein sequence ID" value="GBP60542.1"/>
    <property type="molecule type" value="Genomic_DNA"/>
</dbReference>
<feature type="region of interest" description="Disordered" evidence="1">
    <location>
        <begin position="66"/>
        <end position="92"/>
    </location>
</feature>
<dbReference type="Proteomes" id="UP000299102">
    <property type="component" value="Unassembled WGS sequence"/>
</dbReference>
<accession>A0A4C1XC72</accession>
<reference evidence="2 3" key="1">
    <citation type="journal article" date="2019" name="Commun. Biol.">
        <title>The bagworm genome reveals a unique fibroin gene that provides high tensile strength.</title>
        <authorList>
            <person name="Kono N."/>
            <person name="Nakamura H."/>
            <person name="Ohtoshi R."/>
            <person name="Tomita M."/>
            <person name="Numata K."/>
            <person name="Arakawa K."/>
        </authorList>
    </citation>
    <scope>NUCLEOTIDE SEQUENCE [LARGE SCALE GENOMIC DNA]</scope>
</reference>
<comment type="caution">
    <text evidence="2">The sequence shown here is derived from an EMBL/GenBank/DDBJ whole genome shotgun (WGS) entry which is preliminary data.</text>
</comment>
<dbReference type="AlphaFoldDB" id="A0A4C1XC72"/>
<evidence type="ECO:0000313" key="2">
    <source>
        <dbReference type="EMBL" id="GBP60542.1"/>
    </source>
</evidence>
<evidence type="ECO:0000256" key="1">
    <source>
        <dbReference type="SAM" id="MobiDB-lite"/>
    </source>
</evidence>
<organism evidence="2 3">
    <name type="scientific">Eumeta variegata</name>
    <name type="common">Bagworm moth</name>
    <name type="synonym">Eumeta japonica</name>
    <dbReference type="NCBI Taxonomy" id="151549"/>
    <lineage>
        <taxon>Eukaryota</taxon>
        <taxon>Metazoa</taxon>
        <taxon>Ecdysozoa</taxon>
        <taxon>Arthropoda</taxon>
        <taxon>Hexapoda</taxon>
        <taxon>Insecta</taxon>
        <taxon>Pterygota</taxon>
        <taxon>Neoptera</taxon>
        <taxon>Endopterygota</taxon>
        <taxon>Lepidoptera</taxon>
        <taxon>Glossata</taxon>
        <taxon>Ditrysia</taxon>
        <taxon>Tineoidea</taxon>
        <taxon>Psychidae</taxon>
        <taxon>Oiketicinae</taxon>
        <taxon>Eumeta</taxon>
    </lineage>
</organism>
<gene>
    <name evidence="2" type="ORF">EVAR_97797_1</name>
</gene>
<protein>
    <submittedName>
        <fullName evidence="2">Uncharacterized protein</fullName>
    </submittedName>
</protein>
<name>A0A4C1XC72_EUMVA</name>
<feature type="compositionally biased region" description="Basic and acidic residues" evidence="1">
    <location>
        <begin position="68"/>
        <end position="92"/>
    </location>
</feature>
<keyword evidence="3" id="KW-1185">Reference proteome</keyword>
<proteinExistence type="predicted"/>
<evidence type="ECO:0000313" key="3">
    <source>
        <dbReference type="Proteomes" id="UP000299102"/>
    </source>
</evidence>
<sequence length="92" mass="10399">MDIHGSQNSRPSIILLSMKYSDKALLETHTKLTNCVSKICERASPPAAELVAYVKDTPVCLFFQGSTRKPESQSREEMASKPRSESWRTQRL</sequence>